<feature type="binding site" description="axial binding residue" evidence="2">
    <location>
        <position position="443"/>
    </location>
    <ligand>
        <name>heme</name>
        <dbReference type="ChEBI" id="CHEBI:30413"/>
    </ligand>
    <ligandPart>
        <name>Fe</name>
        <dbReference type="ChEBI" id="CHEBI:18248"/>
    </ligandPart>
</feature>
<name>A0AAQ3T115_PASNO</name>
<dbReference type="Proteomes" id="UP001341281">
    <property type="component" value="Chromosome 03"/>
</dbReference>
<dbReference type="GO" id="GO:0004497">
    <property type="term" value="F:monooxygenase activity"/>
    <property type="evidence" value="ECO:0007669"/>
    <property type="project" value="UniProtKB-KW"/>
</dbReference>
<comment type="cofactor">
    <cofactor evidence="2">
        <name>heme</name>
        <dbReference type="ChEBI" id="CHEBI:30413"/>
    </cofactor>
</comment>
<evidence type="ECO:0000256" key="1">
    <source>
        <dbReference type="ARBA" id="ARBA00010617"/>
    </source>
</evidence>
<keyword evidence="2 3" id="KW-0479">Metal-binding</keyword>
<reference evidence="4 5" key="1">
    <citation type="submission" date="2024-02" db="EMBL/GenBank/DDBJ databases">
        <title>High-quality chromosome-scale genome assembly of Pensacola bahiagrass (Paspalum notatum Flugge var. saurae).</title>
        <authorList>
            <person name="Vega J.M."/>
            <person name="Podio M."/>
            <person name="Orjuela J."/>
            <person name="Siena L.A."/>
            <person name="Pessino S.C."/>
            <person name="Combes M.C."/>
            <person name="Mariac C."/>
            <person name="Albertini E."/>
            <person name="Pupilli F."/>
            <person name="Ortiz J.P.A."/>
            <person name="Leblanc O."/>
        </authorList>
    </citation>
    <scope>NUCLEOTIDE SEQUENCE [LARGE SCALE GENOMIC DNA]</scope>
    <source>
        <strain evidence="4">R1</strain>
        <tissue evidence="4">Leaf</tissue>
    </source>
</reference>
<gene>
    <name evidence="4" type="ORF">U9M48_014337</name>
</gene>
<dbReference type="GO" id="GO:0020037">
    <property type="term" value="F:heme binding"/>
    <property type="evidence" value="ECO:0007669"/>
    <property type="project" value="InterPro"/>
</dbReference>
<dbReference type="Pfam" id="PF00067">
    <property type="entry name" value="p450"/>
    <property type="match status" value="1"/>
</dbReference>
<dbReference type="PANTHER" id="PTHR47950:SF48">
    <property type="entry name" value="CYTOCHROME P450 FAMILY PROTEIN, EXPRESSED"/>
    <property type="match status" value="1"/>
</dbReference>
<evidence type="ECO:0000313" key="5">
    <source>
        <dbReference type="Proteomes" id="UP001341281"/>
    </source>
</evidence>
<keyword evidence="3" id="KW-0560">Oxidoreductase</keyword>
<keyword evidence="5" id="KW-1185">Reference proteome</keyword>
<dbReference type="EMBL" id="CP144747">
    <property type="protein sequence ID" value="WVZ64883.1"/>
    <property type="molecule type" value="Genomic_DNA"/>
</dbReference>
<proteinExistence type="inferred from homology"/>
<keyword evidence="2 3" id="KW-0408">Iron</keyword>
<dbReference type="PRINTS" id="PR00463">
    <property type="entry name" value="EP450I"/>
</dbReference>
<keyword evidence="3" id="KW-0503">Monooxygenase</keyword>
<sequence>MHYQTITYANITLSLSDDLMGLFHVSSASLPLPPGPAGLPLVGSALHFIGPFSRSPHAVLTGLAQTYGPIMSFRPGMAGDFVVVSSPAAAREALAENDAALGARFVPDVAHALAHSSESVFFLPNSSALWRRHRAVVGAHLSSGLSLGRTSHVRDRHARRLAENVRARSGTPVAVGVAVLGAVLDVVSNIAFSEDVAGARVQGGQMFKELIVAVLQDWTKPNVSDAFPFLAPVDLLGSRHRVSRGLMKLYKFFDDEFVERRLLSSCDHERHGDLLDVVLERHAKSELTRSEITKFFTDIFLASSNTSRITVEWAMALLLKHQDKMEKVQDELAENLGCKDFVEEHDLHKLPYLHAVIKETLRLQPPAPLLPRKVVTGDMSLGGFAVPVGTYVLVNLWAIGRDPAVWPDPEVFLPERFLGDQAANFRGLDDFAYKPFGAGRRVCPGLDFATRLVPLLLASLLHRVQWRLPSGMAPEDVDLRDRGSMVLELATPLQAVPVSTHQ</sequence>
<evidence type="ECO:0000313" key="4">
    <source>
        <dbReference type="EMBL" id="WVZ64883.1"/>
    </source>
</evidence>
<accession>A0AAQ3T115</accession>
<dbReference type="Gene3D" id="1.10.630.10">
    <property type="entry name" value="Cytochrome P450"/>
    <property type="match status" value="1"/>
</dbReference>
<dbReference type="PROSITE" id="PS00086">
    <property type="entry name" value="CYTOCHROME_P450"/>
    <property type="match status" value="1"/>
</dbReference>
<dbReference type="SUPFAM" id="SSF48264">
    <property type="entry name" value="Cytochrome P450"/>
    <property type="match status" value="1"/>
</dbReference>
<evidence type="ECO:0000256" key="2">
    <source>
        <dbReference type="PIRSR" id="PIRSR602401-1"/>
    </source>
</evidence>
<dbReference type="GO" id="GO:0016705">
    <property type="term" value="F:oxidoreductase activity, acting on paired donors, with incorporation or reduction of molecular oxygen"/>
    <property type="evidence" value="ECO:0007669"/>
    <property type="project" value="InterPro"/>
</dbReference>
<dbReference type="AlphaFoldDB" id="A0AAQ3T115"/>
<protein>
    <recommendedName>
        <fullName evidence="6">Cytochrome P450</fullName>
    </recommendedName>
</protein>
<dbReference type="GO" id="GO:0005506">
    <property type="term" value="F:iron ion binding"/>
    <property type="evidence" value="ECO:0007669"/>
    <property type="project" value="InterPro"/>
</dbReference>
<dbReference type="InterPro" id="IPR017972">
    <property type="entry name" value="Cyt_P450_CS"/>
</dbReference>
<dbReference type="InterPro" id="IPR036396">
    <property type="entry name" value="Cyt_P450_sf"/>
</dbReference>
<dbReference type="InterPro" id="IPR001128">
    <property type="entry name" value="Cyt_P450"/>
</dbReference>
<evidence type="ECO:0008006" key="6">
    <source>
        <dbReference type="Google" id="ProtNLM"/>
    </source>
</evidence>
<keyword evidence="2 3" id="KW-0349">Heme</keyword>
<comment type="similarity">
    <text evidence="1 3">Belongs to the cytochrome P450 family.</text>
</comment>
<organism evidence="4 5">
    <name type="scientific">Paspalum notatum var. saurae</name>
    <dbReference type="NCBI Taxonomy" id="547442"/>
    <lineage>
        <taxon>Eukaryota</taxon>
        <taxon>Viridiplantae</taxon>
        <taxon>Streptophyta</taxon>
        <taxon>Embryophyta</taxon>
        <taxon>Tracheophyta</taxon>
        <taxon>Spermatophyta</taxon>
        <taxon>Magnoliopsida</taxon>
        <taxon>Liliopsida</taxon>
        <taxon>Poales</taxon>
        <taxon>Poaceae</taxon>
        <taxon>PACMAD clade</taxon>
        <taxon>Panicoideae</taxon>
        <taxon>Andropogonodae</taxon>
        <taxon>Paspaleae</taxon>
        <taxon>Paspalinae</taxon>
        <taxon>Paspalum</taxon>
    </lineage>
</organism>
<dbReference type="InterPro" id="IPR002401">
    <property type="entry name" value="Cyt_P450_E_grp-I"/>
</dbReference>
<dbReference type="PANTHER" id="PTHR47950">
    <property type="entry name" value="CYTOCHROME P450, FAMILY 76, SUBFAMILY C, POLYPEPTIDE 5-RELATED"/>
    <property type="match status" value="1"/>
</dbReference>
<dbReference type="PRINTS" id="PR00385">
    <property type="entry name" value="P450"/>
</dbReference>
<evidence type="ECO:0000256" key="3">
    <source>
        <dbReference type="RuleBase" id="RU000461"/>
    </source>
</evidence>